<dbReference type="EMBL" id="JAPWTJ010002598">
    <property type="protein sequence ID" value="KAJ8965481.1"/>
    <property type="molecule type" value="Genomic_DNA"/>
</dbReference>
<organism evidence="14 15">
    <name type="scientific">Molorchus minor</name>
    <dbReference type="NCBI Taxonomy" id="1323400"/>
    <lineage>
        <taxon>Eukaryota</taxon>
        <taxon>Metazoa</taxon>
        <taxon>Ecdysozoa</taxon>
        <taxon>Arthropoda</taxon>
        <taxon>Hexapoda</taxon>
        <taxon>Insecta</taxon>
        <taxon>Pterygota</taxon>
        <taxon>Neoptera</taxon>
        <taxon>Endopterygota</taxon>
        <taxon>Coleoptera</taxon>
        <taxon>Polyphaga</taxon>
        <taxon>Cucujiformia</taxon>
        <taxon>Chrysomeloidea</taxon>
        <taxon>Cerambycidae</taxon>
        <taxon>Lamiinae</taxon>
        <taxon>Monochamini</taxon>
        <taxon>Molorchus</taxon>
    </lineage>
</organism>
<dbReference type="SUPFAM" id="SSF50998">
    <property type="entry name" value="Quinoprotein alcohol dehydrogenase-like"/>
    <property type="match status" value="1"/>
</dbReference>
<keyword evidence="7" id="KW-0834">Unfolded protein response</keyword>
<evidence type="ECO:0000256" key="10">
    <source>
        <dbReference type="PROSITE-ProRule" id="PRU10141"/>
    </source>
</evidence>
<comment type="subcellular location">
    <subcellularLocation>
        <location evidence="8">Endomembrane system</location>
        <topology evidence="8">Single-pass membrane protein</topology>
    </subcellularLocation>
</comment>
<dbReference type="InterPro" id="IPR011047">
    <property type="entry name" value="Quinoprotein_ADH-like_sf"/>
</dbReference>
<evidence type="ECO:0000256" key="3">
    <source>
        <dbReference type="ARBA" id="ARBA00022777"/>
    </source>
</evidence>
<keyword evidence="12" id="KW-0732">Signal</keyword>
<dbReference type="InterPro" id="IPR018391">
    <property type="entry name" value="PQQ_b-propeller_rpt"/>
</dbReference>
<evidence type="ECO:0000256" key="11">
    <source>
        <dbReference type="SAM" id="Phobius"/>
    </source>
</evidence>
<evidence type="ECO:0000256" key="8">
    <source>
        <dbReference type="ARBA" id="ARBA00037847"/>
    </source>
</evidence>
<feature type="signal peptide" evidence="12">
    <location>
        <begin position="1"/>
        <end position="20"/>
    </location>
</feature>
<evidence type="ECO:0000256" key="7">
    <source>
        <dbReference type="ARBA" id="ARBA00023230"/>
    </source>
</evidence>
<keyword evidence="5" id="KW-0810">Translation regulation</keyword>
<dbReference type="PANTHER" id="PTHR11042">
    <property type="entry name" value="EUKARYOTIC TRANSLATION INITIATION FACTOR 2-ALPHA KINASE EIF2-ALPHA KINASE -RELATED"/>
    <property type="match status" value="1"/>
</dbReference>
<dbReference type="InterPro" id="IPR000719">
    <property type="entry name" value="Prot_kinase_dom"/>
</dbReference>
<keyword evidence="11" id="KW-1133">Transmembrane helix</keyword>
<keyword evidence="11" id="KW-0812">Transmembrane</keyword>
<accession>A0ABQ9ITU0</accession>
<keyword evidence="3" id="KW-0418">Kinase</keyword>
<protein>
    <recommendedName>
        <fullName evidence="9">PRKR-like endoplasmic reticulum kinase</fullName>
    </recommendedName>
</protein>
<evidence type="ECO:0000256" key="5">
    <source>
        <dbReference type="ARBA" id="ARBA00022845"/>
    </source>
</evidence>
<name>A0ABQ9ITU0_9CUCU</name>
<comment type="caution">
    <text evidence="14">The sequence shown here is derived from an EMBL/GenBank/DDBJ whole genome shotgun (WGS) entry which is preliminary data.</text>
</comment>
<evidence type="ECO:0000256" key="4">
    <source>
        <dbReference type="ARBA" id="ARBA00022840"/>
    </source>
</evidence>
<proteinExistence type="predicted"/>
<feature type="transmembrane region" description="Helical" evidence="11">
    <location>
        <begin position="379"/>
        <end position="397"/>
    </location>
</feature>
<keyword evidence="15" id="KW-1185">Reference proteome</keyword>
<keyword evidence="6" id="KW-0325">Glycoprotein</keyword>
<evidence type="ECO:0000313" key="15">
    <source>
        <dbReference type="Proteomes" id="UP001162164"/>
    </source>
</evidence>
<sequence length="484" mass="54747">MLRFIIHAFLLQLFVLFTYAYSIEDIPSLPYCPNKNGSGLVFISTLDGNLSAVNSTGSLIWQINTGPGPLLLSNIHKLELTNNGEWIRIIPSLTGTLYKFDGSTIDPIPITVESLLKSSFRYSDDLEELRLGPMALDFALVNYFYECTSIKCSNKENQDVDDILLVERTTHTIRAVEPSTGLERWNFSVGLHNIKLPRITCIDPNSKLFNWNLSAVLPDGILKAHTLEFGNGLEKNLSEIDLFSPQNIPNVLVTGQFLPSVYIGMHNKQLYIHESVSMQDILSKKSSTNISVSESTSITKIPWKPIPASTGPAEDDSTALSVLNLSEYVNGNGYYLYTESDLKKKDTLLCDTNNSIIDSLTTPDDMKDVASIYSYMFGWWREFFLMVITVAIGHFLLRVWNQHNQKREIIIVEKPAESQIKAEREISEKENEMFTSRFLTDFDTVCCLGKGGFGLVFEVKQKFDECAYAIKRIRLPNQQRKEIE</sequence>
<feature type="chain" id="PRO_5046538477" description="PRKR-like endoplasmic reticulum kinase" evidence="12">
    <location>
        <begin position="21"/>
        <end position="484"/>
    </location>
</feature>
<evidence type="ECO:0000256" key="9">
    <source>
        <dbReference type="ARBA" id="ARBA00041500"/>
    </source>
</evidence>
<reference evidence="14" key="1">
    <citation type="journal article" date="2023" name="Insect Mol. Biol.">
        <title>Genome sequencing provides insights into the evolution of gene families encoding plant cell wall-degrading enzymes in longhorned beetles.</title>
        <authorList>
            <person name="Shin N.R."/>
            <person name="Okamura Y."/>
            <person name="Kirsch R."/>
            <person name="Pauchet Y."/>
        </authorList>
    </citation>
    <scope>NUCLEOTIDE SEQUENCE</scope>
    <source>
        <strain evidence="14">MMC_N1</strain>
    </source>
</reference>
<evidence type="ECO:0000256" key="2">
    <source>
        <dbReference type="ARBA" id="ARBA00022741"/>
    </source>
</evidence>
<keyword evidence="4 10" id="KW-0067">ATP-binding</keyword>
<dbReference type="Gene3D" id="3.30.200.20">
    <property type="entry name" value="Phosphorylase Kinase, domain 1"/>
    <property type="match status" value="1"/>
</dbReference>
<dbReference type="InterPro" id="IPR011009">
    <property type="entry name" value="Kinase-like_dom_sf"/>
</dbReference>
<evidence type="ECO:0000256" key="12">
    <source>
        <dbReference type="SAM" id="SignalP"/>
    </source>
</evidence>
<keyword evidence="11" id="KW-0472">Membrane</keyword>
<gene>
    <name evidence="14" type="ORF">NQ317_017182</name>
</gene>
<evidence type="ECO:0000313" key="14">
    <source>
        <dbReference type="EMBL" id="KAJ8965481.1"/>
    </source>
</evidence>
<dbReference type="InterPro" id="IPR017441">
    <property type="entry name" value="Protein_kinase_ATP_BS"/>
</dbReference>
<dbReference type="PROSITE" id="PS50011">
    <property type="entry name" value="PROTEIN_KINASE_DOM"/>
    <property type="match status" value="1"/>
</dbReference>
<keyword evidence="2 10" id="KW-0547">Nucleotide-binding</keyword>
<dbReference type="InterPro" id="IPR050339">
    <property type="entry name" value="CC_SR_Kinase"/>
</dbReference>
<dbReference type="PANTHER" id="PTHR11042:SF91">
    <property type="entry name" value="EUKARYOTIC TRANSLATION INITIATION FACTOR 2-ALPHA KINASE"/>
    <property type="match status" value="1"/>
</dbReference>
<dbReference type="SMART" id="SM00564">
    <property type="entry name" value="PQQ"/>
    <property type="match status" value="2"/>
</dbReference>
<dbReference type="SUPFAM" id="SSF56112">
    <property type="entry name" value="Protein kinase-like (PK-like)"/>
    <property type="match status" value="1"/>
</dbReference>
<feature type="domain" description="Protein kinase" evidence="13">
    <location>
        <begin position="442"/>
        <end position="484"/>
    </location>
</feature>
<keyword evidence="1" id="KW-0808">Transferase</keyword>
<evidence type="ECO:0000256" key="1">
    <source>
        <dbReference type="ARBA" id="ARBA00022679"/>
    </source>
</evidence>
<evidence type="ECO:0000259" key="13">
    <source>
        <dbReference type="PROSITE" id="PS50011"/>
    </source>
</evidence>
<dbReference type="PROSITE" id="PS00107">
    <property type="entry name" value="PROTEIN_KINASE_ATP"/>
    <property type="match status" value="1"/>
</dbReference>
<evidence type="ECO:0000256" key="6">
    <source>
        <dbReference type="ARBA" id="ARBA00023180"/>
    </source>
</evidence>
<feature type="binding site" evidence="10">
    <location>
        <position position="471"/>
    </location>
    <ligand>
        <name>ATP</name>
        <dbReference type="ChEBI" id="CHEBI:30616"/>
    </ligand>
</feature>
<dbReference type="Proteomes" id="UP001162164">
    <property type="component" value="Unassembled WGS sequence"/>
</dbReference>